<dbReference type="InterPro" id="IPR036890">
    <property type="entry name" value="HATPase_C_sf"/>
</dbReference>
<comment type="caution">
    <text evidence="15">The sequence shown here is derived from an EMBL/GenBank/DDBJ whole genome shotgun (WGS) entry which is preliminary data.</text>
</comment>
<keyword evidence="16" id="KW-1185">Reference proteome</keyword>
<evidence type="ECO:0000256" key="7">
    <source>
        <dbReference type="ARBA" id="ARBA00022741"/>
    </source>
</evidence>
<dbReference type="InterPro" id="IPR005467">
    <property type="entry name" value="His_kinase_dom"/>
</dbReference>
<evidence type="ECO:0000256" key="11">
    <source>
        <dbReference type="ARBA" id="ARBA00023136"/>
    </source>
</evidence>
<dbReference type="InterPro" id="IPR004358">
    <property type="entry name" value="Sig_transdc_His_kin-like_C"/>
</dbReference>
<comment type="catalytic activity">
    <reaction evidence="1">
        <text>ATP + protein L-histidine = ADP + protein N-phospho-L-histidine.</text>
        <dbReference type="EC" id="2.7.13.3"/>
    </reaction>
</comment>
<keyword evidence="8 15" id="KW-0418">Kinase</keyword>
<reference evidence="15 16" key="1">
    <citation type="submission" date="2019-05" db="EMBL/GenBank/DDBJ databases">
        <authorList>
            <person name="Narsing Rao M.P."/>
            <person name="Li W.J."/>
        </authorList>
    </citation>
    <scope>NUCLEOTIDE SEQUENCE [LARGE SCALE GENOMIC DNA]</scope>
    <source>
        <strain evidence="15 16">SYSU_K30003</strain>
    </source>
</reference>
<keyword evidence="9" id="KW-0067">ATP-binding</keyword>
<dbReference type="GO" id="GO:0005886">
    <property type="term" value="C:plasma membrane"/>
    <property type="evidence" value="ECO:0007669"/>
    <property type="project" value="UniProtKB-SubCell"/>
</dbReference>
<dbReference type="Pfam" id="PF02518">
    <property type="entry name" value="HATPase_c"/>
    <property type="match status" value="1"/>
</dbReference>
<dbReference type="Proteomes" id="UP000309676">
    <property type="component" value="Unassembled WGS sequence"/>
</dbReference>
<gene>
    <name evidence="15" type="ORF">FE782_30845</name>
</gene>
<dbReference type="InterPro" id="IPR003660">
    <property type="entry name" value="HAMP_dom"/>
</dbReference>
<keyword evidence="5" id="KW-0597">Phosphoprotein</keyword>
<keyword evidence="12" id="KW-1133">Transmembrane helix</keyword>
<keyword evidence="10" id="KW-0902">Two-component regulatory system</keyword>
<evidence type="ECO:0000256" key="10">
    <source>
        <dbReference type="ARBA" id="ARBA00023012"/>
    </source>
</evidence>
<comment type="subcellular location">
    <subcellularLocation>
        <location evidence="2">Cell membrane</location>
        <topology evidence="2">Multi-pass membrane protein</topology>
    </subcellularLocation>
</comment>
<feature type="transmembrane region" description="Helical" evidence="12">
    <location>
        <begin position="281"/>
        <end position="303"/>
    </location>
</feature>
<feature type="domain" description="HAMP" evidence="14">
    <location>
        <begin position="301"/>
        <end position="355"/>
    </location>
</feature>
<proteinExistence type="predicted"/>
<evidence type="ECO:0000259" key="14">
    <source>
        <dbReference type="PROSITE" id="PS50885"/>
    </source>
</evidence>
<accession>A0A5R9G4G7</accession>
<evidence type="ECO:0000256" key="6">
    <source>
        <dbReference type="ARBA" id="ARBA00022679"/>
    </source>
</evidence>
<dbReference type="OrthoDB" id="9776552at2"/>
<keyword evidence="4" id="KW-1003">Cell membrane</keyword>
<feature type="domain" description="Histidine kinase" evidence="13">
    <location>
        <begin position="465"/>
        <end position="573"/>
    </location>
</feature>
<dbReference type="EC" id="2.7.13.3" evidence="3"/>
<dbReference type="SMART" id="SM00387">
    <property type="entry name" value="HATPase_c"/>
    <property type="match status" value="1"/>
</dbReference>
<protein>
    <recommendedName>
        <fullName evidence="3">histidine kinase</fullName>
        <ecNumber evidence="3">2.7.13.3</ecNumber>
    </recommendedName>
</protein>
<keyword evidence="11 12" id="KW-0472">Membrane</keyword>
<dbReference type="GO" id="GO:0000155">
    <property type="term" value="F:phosphorelay sensor kinase activity"/>
    <property type="evidence" value="ECO:0007669"/>
    <property type="project" value="InterPro"/>
</dbReference>
<evidence type="ECO:0000256" key="12">
    <source>
        <dbReference type="SAM" id="Phobius"/>
    </source>
</evidence>
<name>A0A5R9G4G7_9BACL</name>
<dbReference type="GO" id="GO:0005524">
    <property type="term" value="F:ATP binding"/>
    <property type="evidence" value="ECO:0007669"/>
    <property type="project" value="UniProtKB-KW"/>
</dbReference>
<evidence type="ECO:0000256" key="2">
    <source>
        <dbReference type="ARBA" id="ARBA00004651"/>
    </source>
</evidence>
<dbReference type="Pfam" id="PF06580">
    <property type="entry name" value="His_kinase"/>
    <property type="match status" value="1"/>
</dbReference>
<dbReference type="InterPro" id="IPR010559">
    <property type="entry name" value="Sig_transdc_His_kin_internal"/>
</dbReference>
<evidence type="ECO:0000256" key="5">
    <source>
        <dbReference type="ARBA" id="ARBA00022553"/>
    </source>
</evidence>
<evidence type="ECO:0000256" key="9">
    <source>
        <dbReference type="ARBA" id="ARBA00022840"/>
    </source>
</evidence>
<evidence type="ECO:0000313" key="16">
    <source>
        <dbReference type="Proteomes" id="UP000309676"/>
    </source>
</evidence>
<dbReference type="PRINTS" id="PR00344">
    <property type="entry name" value="BCTRLSENSOR"/>
</dbReference>
<dbReference type="PROSITE" id="PS50885">
    <property type="entry name" value="HAMP"/>
    <property type="match status" value="1"/>
</dbReference>
<evidence type="ECO:0000256" key="3">
    <source>
        <dbReference type="ARBA" id="ARBA00012438"/>
    </source>
</evidence>
<sequence length="585" mass="67054">MPIPKTLKHRLIFLLLLCSLFPVVVIGTMSHSSMYSMLRNEAEKGVAGNLHQTRLSFENTLSQLNHASQQLVFEGEIGRKLDAYLNEADMFEKRRLSEEIESEISLIHFTNPTLGVIFYYLEDTNEVIFDNAPLHADFDFFEHPLLAEQLYFTYYGPHVSINPLDGNKVLSVVRKVDIPARDDVYLYMETDFKLTDRILSTDDIFRDTSYFFVDSMDRIAYSEKEADFPTGTSHPPRAAGGSIKTKGYYLFEEASTQSWRIVAAVPEDSYNQTIRRWITKFAVLAALSVTVGCFLAFIIWRMVYKPLLQLQRNIRRLKHGQMSEPLDFTYQKVVEFSEIHRDFASMKQTIDELIVDIDRNAQAKKQLEIENLLYKINPHFIHNTLDTIRWLARVNGHHETDRLVSALNRLLHYNLGKGRTATIREEMEALKNYVMLQGVRYNFTFDVRVNAAKELLELPVPRFILQPLVENSISHGLRNKSGGQGVIEAIVREEAGFSGIVIEVRDNGYGMTEDEARLLMSGEGEYNSKTGMGIGWHYVRRMLELQFAGEASMHVSSSLGMGTAITLRLPIERKEGRPNVERDGR</sequence>
<dbReference type="InterPro" id="IPR003594">
    <property type="entry name" value="HATPase_dom"/>
</dbReference>
<dbReference type="AlphaFoldDB" id="A0A5R9G4G7"/>
<evidence type="ECO:0000259" key="13">
    <source>
        <dbReference type="PROSITE" id="PS50109"/>
    </source>
</evidence>
<dbReference type="EMBL" id="VCIW01000037">
    <property type="protein sequence ID" value="TLS48408.1"/>
    <property type="molecule type" value="Genomic_DNA"/>
</dbReference>
<keyword evidence="6" id="KW-0808">Transferase</keyword>
<dbReference type="RefSeq" id="WP_138198200.1">
    <property type="nucleotide sequence ID" value="NZ_VCIW01000037.1"/>
</dbReference>
<dbReference type="InterPro" id="IPR050640">
    <property type="entry name" value="Bact_2-comp_sensor_kinase"/>
</dbReference>
<evidence type="ECO:0000256" key="1">
    <source>
        <dbReference type="ARBA" id="ARBA00000085"/>
    </source>
</evidence>
<keyword evidence="7" id="KW-0547">Nucleotide-binding</keyword>
<evidence type="ECO:0000313" key="15">
    <source>
        <dbReference type="EMBL" id="TLS48408.1"/>
    </source>
</evidence>
<evidence type="ECO:0000256" key="8">
    <source>
        <dbReference type="ARBA" id="ARBA00022777"/>
    </source>
</evidence>
<dbReference type="Gene3D" id="6.10.340.10">
    <property type="match status" value="1"/>
</dbReference>
<evidence type="ECO:0000256" key="4">
    <source>
        <dbReference type="ARBA" id="ARBA00022475"/>
    </source>
</evidence>
<keyword evidence="12" id="KW-0812">Transmembrane</keyword>
<dbReference type="Gene3D" id="3.30.565.10">
    <property type="entry name" value="Histidine kinase-like ATPase, C-terminal domain"/>
    <property type="match status" value="1"/>
</dbReference>
<dbReference type="PANTHER" id="PTHR34220">
    <property type="entry name" value="SENSOR HISTIDINE KINASE YPDA"/>
    <property type="match status" value="1"/>
</dbReference>
<dbReference type="PROSITE" id="PS50109">
    <property type="entry name" value="HIS_KIN"/>
    <property type="match status" value="1"/>
</dbReference>
<dbReference type="SUPFAM" id="SSF55874">
    <property type="entry name" value="ATPase domain of HSP90 chaperone/DNA topoisomerase II/histidine kinase"/>
    <property type="match status" value="1"/>
</dbReference>
<organism evidence="15 16">
    <name type="scientific">Paenibacillus antri</name>
    <dbReference type="NCBI Taxonomy" id="2582848"/>
    <lineage>
        <taxon>Bacteria</taxon>
        <taxon>Bacillati</taxon>
        <taxon>Bacillota</taxon>
        <taxon>Bacilli</taxon>
        <taxon>Bacillales</taxon>
        <taxon>Paenibacillaceae</taxon>
        <taxon>Paenibacillus</taxon>
    </lineage>
</organism>
<dbReference type="PANTHER" id="PTHR34220:SF7">
    <property type="entry name" value="SENSOR HISTIDINE KINASE YPDA"/>
    <property type="match status" value="1"/>
</dbReference>